<evidence type="ECO:0000313" key="1">
    <source>
        <dbReference type="EMBL" id="KPC17579.1"/>
    </source>
</evidence>
<gene>
    <name evidence="1" type="ORF">AC499_0781</name>
</gene>
<reference evidence="1 2" key="1">
    <citation type="submission" date="2015-07" db="EMBL/GenBank/DDBJ databases">
        <authorList>
            <person name="O'Brien H.E."/>
            <person name="Thakur S."/>
            <person name="Gong Y."/>
            <person name="Wang P.W."/>
            <person name="Guttman D.S."/>
        </authorList>
    </citation>
    <scope>NUCLEOTIDE SEQUENCE [LARGE SCALE GENOMIC DNA]</scope>
    <source>
        <strain evidence="1 2">107</strain>
    </source>
</reference>
<dbReference type="RefSeq" id="WP_005742716.1">
    <property type="nucleotide sequence ID" value="NZ_LGLK01000057.1"/>
</dbReference>
<proteinExistence type="predicted"/>
<dbReference type="Proteomes" id="UP000037943">
    <property type="component" value="Unassembled WGS sequence"/>
</dbReference>
<reference evidence="1 2" key="2">
    <citation type="submission" date="2015-10" db="EMBL/GenBank/DDBJ databases">
        <title>Comparative genomics and high-throughput reverse genetic screens identify a new phytobacterial MAMP and an Arabidopsis receptor required for immune elicitation.</title>
        <authorList>
            <person name="Mott G.A."/>
            <person name="Thakur S."/>
            <person name="Wang P.W."/>
            <person name="Desveaux D."/>
            <person name="Guttman D.S."/>
        </authorList>
    </citation>
    <scope>NUCLEOTIDE SEQUENCE [LARGE SCALE GENOMIC DNA]</scope>
    <source>
        <strain evidence="1 2">107</strain>
    </source>
</reference>
<protein>
    <submittedName>
        <fullName evidence="1">Uncharacterized protein</fullName>
    </submittedName>
</protein>
<name>A0ABR5KT73_PSEAV</name>
<accession>A0ABR5KT73</accession>
<sequence length="192" mass="21526">MITDLSDLIDQLDVPGSPLRLELDESMRAPLRAALLLGLKQSLQHPSCLAAFKAHVELSKLEVTPNNGEAYRRRLASFDYQDHQPVSIERVLIDDAVGWLEYISHSDNSRQLQLSAMVEKAVAEQQSLEFLSLPLSLIHEIADWVQGIMRNDTNALGRNIRKSVKRSTGILISQPRIPGPFGHEHEDGDDEE</sequence>
<keyword evidence="2" id="KW-1185">Reference proteome</keyword>
<dbReference type="EMBL" id="LGLK01000057">
    <property type="protein sequence ID" value="KPC17579.1"/>
    <property type="molecule type" value="Genomic_DNA"/>
</dbReference>
<dbReference type="GeneID" id="39474426"/>
<organism evidence="1 2">
    <name type="scientific">Pseudomonas amygdali pv. lachrymans</name>
    <name type="common">Pseudomonas syringae pv. lachrymans</name>
    <dbReference type="NCBI Taxonomy" id="53707"/>
    <lineage>
        <taxon>Bacteria</taxon>
        <taxon>Pseudomonadati</taxon>
        <taxon>Pseudomonadota</taxon>
        <taxon>Gammaproteobacteria</taxon>
        <taxon>Pseudomonadales</taxon>
        <taxon>Pseudomonadaceae</taxon>
        <taxon>Pseudomonas</taxon>
        <taxon>Pseudomonas amygdali</taxon>
    </lineage>
</organism>
<comment type="caution">
    <text evidence="1">The sequence shown here is derived from an EMBL/GenBank/DDBJ whole genome shotgun (WGS) entry which is preliminary data.</text>
</comment>
<evidence type="ECO:0000313" key="2">
    <source>
        <dbReference type="Proteomes" id="UP000037943"/>
    </source>
</evidence>